<evidence type="ECO:0000313" key="2">
    <source>
        <dbReference type="EMBL" id="KDR77841.1"/>
    </source>
</evidence>
<name>A0A067T3Y5_GALM3</name>
<dbReference type="Proteomes" id="UP000027222">
    <property type="component" value="Unassembled WGS sequence"/>
</dbReference>
<keyword evidence="3" id="KW-1185">Reference proteome</keyword>
<feature type="region of interest" description="Disordered" evidence="1">
    <location>
        <begin position="1"/>
        <end position="65"/>
    </location>
</feature>
<organism evidence="2 3">
    <name type="scientific">Galerina marginata (strain CBS 339.88)</name>
    <dbReference type="NCBI Taxonomy" id="685588"/>
    <lineage>
        <taxon>Eukaryota</taxon>
        <taxon>Fungi</taxon>
        <taxon>Dikarya</taxon>
        <taxon>Basidiomycota</taxon>
        <taxon>Agaricomycotina</taxon>
        <taxon>Agaricomycetes</taxon>
        <taxon>Agaricomycetidae</taxon>
        <taxon>Agaricales</taxon>
        <taxon>Agaricineae</taxon>
        <taxon>Strophariaceae</taxon>
        <taxon>Galerina</taxon>
    </lineage>
</organism>
<proteinExistence type="predicted"/>
<evidence type="ECO:0000313" key="3">
    <source>
        <dbReference type="Proteomes" id="UP000027222"/>
    </source>
</evidence>
<evidence type="ECO:0000256" key="1">
    <source>
        <dbReference type="SAM" id="MobiDB-lite"/>
    </source>
</evidence>
<dbReference type="AlphaFoldDB" id="A0A067T3Y5"/>
<dbReference type="EMBL" id="KL142376">
    <property type="protein sequence ID" value="KDR77841.1"/>
    <property type="molecule type" value="Genomic_DNA"/>
</dbReference>
<accession>A0A067T3Y5</accession>
<feature type="compositionally biased region" description="Basic and acidic residues" evidence="1">
    <location>
        <begin position="29"/>
        <end position="39"/>
    </location>
</feature>
<gene>
    <name evidence="2" type="ORF">GALMADRAFT_138887</name>
</gene>
<dbReference type="HOGENOM" id="CLU_1619123_0_0_1"/>
<sequence>MEKERQAQAPNNGDKGKARVVEHVPPSAEPERDIDEKPQEPISRSAINDSSKSMNHRLPPPAFNVEEDERALNAAAAREFNHTPAQLPPPEHPSASPCQLGATVAFTKSSTSLRTAPIRFMGARMISVAAFKSAYSSESCIGSVSRLSLRESPSTTKDFFCVSF</sequence>
<protein>
    <submittedName>
        <fullName evidence="2">Uncharacterized protein</fullName>
    </submittedName>
</protein>
<reference evidence="3" key="1">
    <citation type="journal article" date="2014" name="Proc. Natl. Acad. Sci. U.S.A.">
        <title>Extensive sampling of basidiomycete genomes demonstrates inadequacy of the white-rot/brown-rot paradigm for wood decay fungi.</title>
        <authorList>
            <person name="Riley R."/>
            <person name="Salamov A.A."/>
            <person name="Brown D.W."/>
            <person name="Nagy L.G."/>
            <person name="Floudas D."/>
            <person name="Held B.W."/>
            <person name="Levasseur A."/>
            <person name="Lombard V."/>
            <person name="Morin E."/>
            <person name="Otillar R."/>
            <person name="Lindquist E.A."/>
            <person name="Sun H."/>
            <person name="LaButti K.M."/>
            <person name="Schmutz J."/>
            <person name="Jabbour D."/>
            <person name="Luo H."/>
            <person name="Baker S.E."/>
            <person name="Pisabarro A.G."/>
            <person name="Walton J.D."/>
            <person name="Blanchette R.A."/>
            <person name="Henrissat B."/>
            <person name="Martin F."/>
            <person name="Cullen D."/>
            <person name="Hibbett D.S."/>
            <person name="Grigoriev I.V."/>
        </authorList>
    </citation>
    <scope>NUCLEOTIDE SEQUENCE [LARGE SCALE GENOMIC DNA]</scope>
    <source>
        <strain evidence="3">CBS 339.88</strain>
    </source>
</reference>